<reference evidence="3 4" key="1">
    <citation type="submission" date="2016-11" db="EMBL/GenBank/DDBJ databases">
        <authorList>
            <person name="Jaros S."/>
            <person name="Januszkiewicz K."/>
            <person name="Wedrychowicz H."/>
        </authorList>
    </citation>
    <scope>NUCLEOTIDE SEQUENCE [LARGE SCALE GENOMIC DNA]</scope>
    <source>
        <strain evidence="3 4">CGMCC 1.10190</strain>
    </source>
</reference>
<dbReference type="InterPro" id="IPR011042">
    <property type="entry name" value="6-blade_b-propeller_TolB-like"/>
</dbReference>
<dbReference type="OrthoDB" id="241638at2"/>
<evidence type="ECO:0000256" key="1">
    <source>
        <dbReference type="ARBA" id="ARBA00022801"/>
    </source>
</evidence>
<dbReference type="AlphaFoldDB" id="A0A1M5R2L8"/>
<protein>
    <submittedName>
        <fullName evidence="3">Gluconolactonase</fullName>
    </submittedName>
</protein>
<dbReference type="RefSeq" id="WP_073102062.1">
    <property type="nucleotide sequence ID" value="NZ_FQXE01000002.1"/>
</dbReference>
<dbReference type="GO" id="GO:0016787">
    <property type="term" value="F:hydrolase activity"/>
    <property type="evidence" value="ECO:0007669"/>
    <property type="project" value="UniProtKB-KW"/>
</dbReference>
<dbReference type="SUPFAM" id="SSF63829">
    <property type="entry name" value="Calcium-dependent phosphotriesterase"/>
    <property type="match status" value="1"/>
</dbReference>
<keyword evidence="4" id="KW-1185">Reference proteome</keyword>
<dbReference type="InterPro" id="IPR013658">
    <property type="entry name" value="SGL"/>
</dbReference>
<evidence type="ECO:0000313" key="4">
    <source>
        <dbReference type="Proteomes" id="UP000184226"/>
    </source>
</evidence>
<dbReference type="Proteomes" id="UP000184226">
    <property type="component" value="Unassembled WGS sequence"/>
</dbReference>
<dbReference type="InterPro" id="IPR051262">
    <property type="entry name" value="SMP-30/CGR1_Lactonase"/>
</dbReference>
<organism evidence="3 4">
    <name type="scientific">Pollutimonas bauzanensis</name>
    <dbReference type="NCBI Taxonomy" id="658167"/>
    <lineage>
        <taxon>Bacteria</taxon>
        <taxon>Pseudomonadati</taxon>
        <taxon>Pseudomonadota</taxon>
        <taxon>Betaproteobacteria</taxon>
        <taxon>Burkholderiales</taxon>
        <taxon>Alcaligenaceae</taxon>
        <taxon>Pollutimonas</taxon>
    </lineage>
</organism>
<dbReference type="Pfam" id="PF08450">
    <property type="entry name" value="SGL"/>
    <property type="match status" value="1"/>
</dbReference>
<gene>
    <name evidence="3" type="ORF">SAMN04488135_102454</name>
</gene>
<accession>A0A1M5R2L8</accession>
<feature type="domain" description="SMP-30/Gluconolactonase/LRE-like region" evidence="2">
    <location>
        <begin position="32"/>
        <end position="286"/>
    </location>
</feature>
<name>A0A1M5R2L8_9BURK</name>
<dbReference type="PANTHER" id="PTHR47572:SF4">
    <property type="entry name" value="LACTONASE DRP35"/>
    <property type="match status" value="1"/>
</dbReference>
<proteinExistence type="predicted"/>
<dbReference type="PANTHER" id="PTHR47572">
    <property type="entry name" value="LIPOPROTEIN-RELATED"/>
    <property type="match status" value="1"/>
</dbReference>
<dbReference type="Gene3D" id="2.120.10.30">
    <property type="entry name" value="TolB, C-terminal domain"/>
    <property type="match status" value="1"/>
</dbReference>
<evidence type="ECO:0000313" key="3">
    <source>
        <dbReference type="EMBL" id="SHH20604.1"/>
    </source>
</evidence>
<evidence type="ECO:0000259" key="2">
    <source>
        <dbReference type="Pfam" id="PF08450"/>
    </source>
</evidence>
<keyword evidence="1" id="KW-0378">Hydrolase</keyword>
<sequence>MSPDFEIINYQRFRPSLVAASRIELLHSGMRWAEGPVYFADGDYLLFSDIPNNCILRWVEGGGVTTYRYPSHFSNGNTRDRQGRLVTCESGSRRITRTEYDGTITTLVDSYEGKRLNSPNDLVVRSDDTIWFTDPPYGILSNYTGDKSESELGANNVFCFDPGTGELNIATGAMVKPNGLAFSPDEKILYVADTGISHQQDGPHHIMAWEVDGKRLKNPRVFADIDPGVSDGFRVDTEGQVWTSAGDGIHCYAPDGELIGKIRFPEVVSNLTFGGRKGSRLFVTTASCLYSVFVGPSGAQLP</sequence>
<dbReference type="EMBL" id="FQXE01000002">
    <property type="protein sequence ID" value="SHH20604.1"/>
    <property type="molecule type" value="Genomic_DNA"/>
</dbReference>
<dbReference type="STRING" id="658167.SAMN04488135_102454"/>